<dbReference type="RefSeq" id="WP_284093529.1">
    <property type="nucleotide sequence ID" value="NZ_JAQTJC010000012.1"/>
</dbReference>
<dbReference type="InterPro" id="IPR010982">
    <property type="entry name" value="Lambda_DNA-bd_dom_sf"/>
</dbReference>
<protein>
    <submittedName>
        <fullName evidence="1">Uncharacterized protein</fullName>
    </submittedName>
</protein>
<evidence type="ECO:0000313" key="1">
    <source>
        <dbReference type="EMBL" id="MDK2042515.1"/>
    </source>
</evidence>
<reference evidence="1" key="1">
    <citation type="journal article" date="2023" name="Antibiotics">
        <title>Genomic Characterization of Antibiotic-Resistant Campylobacterales Isolated from Chilean Poultry Meat.</title>
        <authorList>
            <person name="Concha-Toloza M."/>
            <person name="Lopez-Cantillo M."/>
            <person name="Molina-Mora J.A."/>
            <person name="Collado L."/>
        </authorList>
    </citation>
    <scope>NUCLEOTIDE SEQUENCE</scope>
    <source>
        <strain evidence="1">FR1p153A2</strain>
    </source>
</reference>
<gene>
    <name evidence="1" type="ORF">PT517_12075</name>
</gene>
<name>A0AAW6VIM6_9BACT</name>
<proteinExistence type="predicted"/>
<comment type="caution">
    <text evidence="1">The sequence shown here is derived from an EMBL/GenBank/DDBJ whole genome shotgun (WGS) entry which is preliminary data.</text>
</comment>
<dbReference type="Proteomes" id="UP001237501">
    <property type="component" value="Unassembled WGS sequence"/>
</dbReference>
<sequence>MNINEIIEKIKDILSNELNNKRVFDKDVAAALNLSKQSLSILKKKNSIPYEEIAKFCAIGYLGTFGKNATKNFKLTLKSDTLLYEPLELIFP</sequence>
<dbReference type="EMBL" id="JAQTJK010000024">
    <property type="protein sequence ID" value="MDK2042515.1"/>
    <property type="molecule type" value="Genomic_DNA"/>
</dbReference>
<evidence type="ECO:0000313" key="2">
    <source>
        <dbReference type="Proteomes" id="UP001237501"/>
    </source>
</evidence>
<reference evidence="1" key="2">
    <citation type="submission" date="2023-02" db="EMBL/GenBank/DDBJ databases">
        <authorList>
            <person name="Concha-Toloza M."/>
            <person name="Lopez-Cantillo M."/>
            <person name="Molina-Mora J."/>
            <person name="Collado L."/>
        </authorList>
    </citation>
    <scope>NUCLEOTIDE SEQUENCE</scope>
    <source>
        <strain evidence="1">FR1p153A2</strain>
    </source>
</reference>
<dbReference type="AlphaFoldDB" id="A0AAW6VIM6"/>
<dbReference type="GO" id="GO:0003677">
    <property type="term" value="F:DNA binding"/>
    <property type="evidence" value="ECO:0007669"/>
    <property type="project" value="InterPro"/>
</dbReference>
<dbReference type="Gene3D" id="1.10.260.40">
    <property type="entry name" value="lambda repressor-like DNA-binding domains"/>
    <property type="match status" value="1"/>
</dbReference>
<accession>A0AAW6VIM6</accession>
<organism evidence="1 2">
    <name type="scientific">Aliarcobacter butzleri</name>
    <dbReference type="NCBI Taxonomy" id="28197"/>
    <lineage>
        <taxon>Bacteria</taxon>
        <taxon>Pseudomonadati</taxon>
        <taxon>Campylobacterota</taxon>
        <taxon>Epsilonproteobacteria</taxon>
        <taxon>Campylobacterales</taxon>
        <taxon>Arcobacteraceae</taxon>
        <taxon>Aliarcobacter</taxon>
    </lineage>
</organism>